<keyword evidence="2 6" id="KW-0597">Phosphoprotein</keyword>
<comment type="cofactor">
    <cofactor evidence="6">
        <name>FMN</name>
        <dbReference type="ChEBI" id="CHEBI:58210"/>
    </cofactor>
</comment>
<gene>
    <name evidence="6" type="primary">rnfG</name>
    <name evidence="8" type="ordered locus">Nwat_1854</name>
</gene>
<organism evidence="8 9">
    <name type="scientific">Nitrosococcus watsoni (strain C-113)</name>
    <dbReference type="NCBI Taxonomy" id="105559"/>
    <lineage>
        <taxon>Bacteria</taxon>
        <taxon>Pseudomonadati</taxon>
        <taxon>Pseudomonadota</taxon>
        <taxon>Gammaproteobacteria</taxon>
        <taxon>Chromatiales</taxon>
        <taxon>Chromatiaceae</taxon>
        <taxon>Nitrosococcus</taxon>
    </lineage>
</organism>
<dbReference type="KEGG" id="nwa:Nwat_1854"/>
<dbReference type="GO" id="GO:0022900">
    <property type="term" value="P:electron transport chain"/>
    <property type="evidence" value="ECO:0007669"/>
    <property type="project" value="UniProtKB-UniRule"/>
</dbReference>
<dbReference type="Pfam" id="PF04205">
    <property type="entry name" value="FMN_bind"/>
    <property type="match status" value="1"/>
</dbReference>
<keyword evidence="6" id="KW-1133">Transmembrane helix</keyword>
<dbReference type="HAMAP" id="MF_00479">
    <property type="entry name" value="RsxG_RnfG"/>
    <property type="match status" value="1"/>
</dbReference>
<comment type="subcellular location">
    <subcellularLocation>
        <location evidence="6">Cell inner membrane</location>
        <topology evidence="6">Single-pass membrane protein</topology>
    </subcellularLocation>
</comment>
<comment type="function">
    <text evidence="6">Part of a membrane-bound complex that couples electron transfer with translocation of ions across the membrane.</text>
</comment>
<keyword evidence="6" id="KW-1278">Translocase</keyword>
<accession>D8K727</accession>
<keyword evidence="9" id="KW-1185">Reference proteome</keyword>
<keyword evidence="6" id="KW-1003">Cell membrane</keyword>
<protein>
    <recommendedName>
        <fullName evidence="6">Ion-translocating oxidoreductase complex subunit G</fullName>
        <ecNumber evidence="6">7.-.-.-</ecNumber>
    </recommendedName>
    <alternativeName>
        <fullName evidence="6">Rnf electron transport complex subunit G</fullName>
    </alternativeName>
</protein>
<dbReference type="InterPro" id="IPR010209">
    <property type="entry name" value="Ion_transpt_RnfG/RsxG"/>
</dbReference>
<feature type="domain" description="FMN-binding" evidence="7">
    <location>
        <begin position="97"/>
        <end position="189"/>
    </location>
</feature>
<evidence type="ECO:0000259" key="7">
    <source>
        <dbReference type="SMART" id="SM00900"/>
    </source>
</evidence>
<comment type="subunit">
    <text evidence="6">The complex is composed of six subunits: RnfA, RnfB, RnfC, RnfD, RnfE and RnfG.</text>
</comment>
<evidence type="ECO:0000256" key="6">
    <source>
        <dbReference type="HAMAP-Rule" id="MF_00479"/>
    </source>
</evidence>
<keyword evidence="6" id="KW-0997">Cell inner membrane</keyword>
<dbReference type="RefSeq" id="WP_013220796.1">
    <property type="nucleotide sequence ID" value="NC_014315.1"/>
</dbReference>
<dbReference type="NCBIfam" id="NF002519">
    <property type="entry name" value="PRK01908.1"/>
    <property type="match status" value="1"/>
</dbReference>
<dbReference type="GO" id="GO:0010181">
    <property type="term" value="F:FMN binding"/>
    <property type="evidence" value="ECO:0007669"/>
    <property type="project" value="InterPro"/>
</dbReference>
<dbReference type="PANTHER" id="PTHR36118:SF1">
    <property type="entry name" value="ION-TRANSLOCATING OXIDOREDUCTASE COMPLEX SUBUNIT G"/>
    <property type="match status" value="1"/>
</dbReference>
<dbReference type="Proteomes" id="UP000000393">
    <property type="component" value="Chromosome"/>
</dbReference>
<dbReference type="eggNOG" id="COG4659">
    <property type="taxonomic scope" value="Bacteria"/>
</dbReference>
<dbReference type="AlphaFoldDB" id="D8K727"/>
<dbReference type="SMART" id="SM00900">
    <property type="entry name" value="FMN_bind"/>
    <property type="match status" value="1"/>
</dbReference>
<dbReference type="STRING" id="105559.Nwat_1854"/>
<keyword evidence="6" id="KW-0472">Membrane</keyword>
<dbReference type="GO" id="GO:0005886">
    <property type="term" value="C:plasma membrane"/>
    <property type="evidence" value="ECO:0007669"/>
    <property type="project" value="UniProtKB-SubCell"/>
</dbReference>
<dbReference type="OrthoDB" id="9784165at2"/>
<keyword evidence="6" id="KW-0812">Transmembrane</keyword>
<name>D8K727_NITWC</name>
<evidence type="ECO:0000313" key="8">
    <source>
        <dbReference type="EMBL" id="ADJ28704.1"/>
    </source>
</evidence>
<dbReference type="HOGENOM" id="CLU_077882_1_0_6"/>
<evidence type="ECO:0000313" key="9">
    <source>
        <dbReference type="Proteomes" id="UP000000393"/>
    </source>
</evidence>
<dbReference type="GO" id="GO:0009055">
    <property type="term" value="F:electron transfer activity"/>
    <property type="evidence" value="ECO:0007669"/>
    <property type="project" value="InterPro"/>
</dbReference>
<proteinExistence type="inferred from homology"/>
<dbReference type="PANTHER" id="PTHR36118">
    <property type="entry name" value="ION-TRANSLOCATING OXIDOREDUCTASE COMPLEX SUBUNIT G"/>
    <property type="match status" value="1"/>
</dbReference>
<evidence type="ECO:0000256" key="1">
    <source>
        <dbReference type="ARBA" id="ARBA00022448"/>
    </source>
</evidence>
<reference evidence="8 9" key="1">
    <citation type="submission" date="2010-06" db="EMBL/GenBank/DDBJ databases">
        <title>Complete sequence of chromosome of Nitrosococcus watsoni C-113.</title>
        <authorList>
            <consortium name="US DOE Joint Genome Institute"/>
            <person name="Lucas S."/>
            <person name="Copeland A."/>
            <person name="Lapidus A."/>
            <person name="Cheng J.-F."/>
            <person name="Bruce D."/>
            <person name="Goodwin L."/>
            <person name="Pitluck S."/>
            <person name="Malfatti S.A."/>
            <person name="Chain P.S.G."/>
            <person name="Land M."/>
            <person name="Hauser L."/>
            <person name="Kyrpides N."/>
            <person name="Ivanova N."/>
            <person name="Cambell M.A."/>
            <person name="Heidelberg J.F."/>
            <person name="Klotz M.G."/>
            <person name="Woyke T."/>
        </authorList>
    </citation>
    <scope>NUCLEOTIDE SEQUENCE [LARGE SCALE GENOMIC DNA]</scope>
    <source>
        <strain evidence="8 9">C-113</strain>
    </source>
</reference>
<dbReference type="InterPro" id="IPR007329">
    <property type="entry name" value="FMN-bd"/>
</dbReference>
<dbReference type="EC" id="7.-.-.-" evidence="6"/>
<keyword evidence="1 6" id="KW-0813">Transport</keyword>
<dbReference type="PIRSF" id="PIRSF006091">
    <property type="entry name" value="E_trnsport_RnfG"/>
    <property type="match status" value="1"/>
</dbReference>
<dbReference type="NCBIfam" id="TIGR01947">
    <property type="entry name" value="rnfG"/>
    <property type="match status" value="1"/>
</dbReference>
<evidence type="ECO:0000256" key="5">
    <source>
        <dbReference type="ARBA" id="ARBA00022982"/>
    </source>
</evidence>
<sequence length="210" mass="23053">MLRAGLLLGLFAVAGTGIVAMTETFTQEQITANERAALQQAITAVLPTTAYNNSILEDTLRITAPDLLGTKEPLLAYRARQDDRPVAVILTAVAPEGYNGAIKLLVGIRYDGSLTGVRIVSHTETPGLGDKIEEEKSSWILNFSGRSLGNPPIAQWRVKRDGGVFDQFTGATITPRTIVKTVRNTLRYFKNHRDRLFAQKEKHLNGTPPR</sequence>
<keyword evidence="4 6" id="KW-0288">FMN</keyword>
<feature type="modified residue" description="FMN phosphoryl threonine" evidence="6">
    <location>
        <position position="172"/>
    </location>
</feature>
<keyword evidence="5 6" id="KW-0249">Electron transport</keyword>
<evidence type="ECO:0000256" key="3">
    <source>
        <dbReference type="ARBA" id="ARBA00022630"/>
    </source>
</evidence>
<dbReference type="EMBL" id="CP002086">
    <property type="protein sequence ID" value="ADJ28704.1"/>
    <property type="molecule type" value="Genomic_DNA"/>
</dbReference>
<evidence type="ECO:0000256" key="2">
    <source>
        <dbReference type="ARBA" id="ARBA00022553"/>
    </source>
</evidence>
<comment type="similarity">
    <text evidence="6">Belongs to the RnfG family.</text>
</comment>
<keyword evidence="3 6" id="KW-0285">Flavoprotein</keyword>
<evidence type="ECO:0000256" key="4">
    <source>
        <dbReference type="ARBA" id="ARBA00022643"/>
    </source>
</evidence>